<dbReference type="Pfam" id="PF00435">
    <property type="entry name" value="Spectrin"/>
    <property type="match status" value="2"/>
</dbReference>
<name>A0A0R3RC38_9BILA</name>
<dbReference type="AlphaFoldDB" id="A0A0R3RC38"/>
<evidence type="ECO:0000313" key="5">
    <source>
        <dbReference type="WBParaSite" id="BTMF_0001760701-mRNA-1"/>
    </source>
</evidence>
<sequence>MSLYPDTQEHLVVRKMGMEEQLKDVISTANKYYEKLQQMRNLQSYFQEHRDLIMWIKRLQHAITSETLPNDVDGCKTLMLRHAEYQAEISGRQPAVDEFIRKGNNMITAQHVLSSEISGKIKQLESAVDLLKDIWKERLVLYEENLDLQQWKRDAHITDAWLTEKEDMLKEDWRKVEDVDDADNKIRNFDDFLITLEAQGEKFDSLKRLTLLEKAYSQQRKKECERIRAEKGKNESQKDSIKTFEKQNKLQDRRKERERRMTQEVSLLKPSPSYTEEVYASHTLPHPRRGTEPVPCIRTSSFESKVC</sequence>
<dbReference type="InterPro" id="IPR018159">
    <property type="entry name" value="Spectrin/alpha-actinin"/>
</dbReference>
<dbReference type="InterPro" id="IPR002017">
    <property type="entry name" value="Spectrin_repeat"/>
</dbReference>
<dbReference type="CDD" id="cd00176">
    <property type="entry name" value="SPEC"/>
    <property type="match status" value="1"/>
</dbReference>
<dbReference type="Gene3D" id="1.20.58.60">
    <property type="match status" value="2"/>
</dbReference>
<accession>A0A0R3RC38</accession>
<dbReference type="SUPFAM" id="SSF46966">
    <property type="entry name" value="Spectrin repeat"/>
    <property type="match status" value="2"/>
</dbReference>
<dbReference type="STRING" id="42155.A0A0R3RC38"/>
<protein>
    <submittedName>
        <fullName evidence="5">PH domain-containing protein</fullName>
    </submittedName>
</protein>
<reference evidence="3 4" key="2">
    <citation type="submission" date="2018-11" db="EMBL/GenBank/DDBJ databases">
        <authorList>
            <consortium name="Pathogen Informatics"/>
        </authorList>
    </citation>
    <scope>NUCLEOTIDE SEQUENCE [LARGE SCALE GENOMIC DNA]</scope>
</reference>
<keyword evidence="4" id="KW-1185">Reference proteome</keyword>
<dbReference type="PANTHER" id="PTHR11915">
    <property type="entry name" value="SPECTRIN/FILAMIN RELATED CYTOSKELETAL PROTEIN"/>
    <property type="match status" value="1"/>
</dbReference>
<evidence type="ECO:0000256" key="1">
    <source>
        <dbReference type="ARBA" id="ARBA00022737"/>
    </source>
</evidence>
<feature type="region of interest" description="Disordered" evidence="2">
    <location>
        <begin position="229"/>
        <end position="295"/>
    </location>
</feature>
<dbReference type="EMBL" id="UZAG01022786">
    <property type="protein sequence ID" value="VDO54717.1"/>
    <property type="molecule type" value="Genomic_DNA"/>
</dbReference>
<proteinExistence type="predicted"/>
<dbReference type="WBParaSite" id="BTMF_0001760701-mRNA-1">
    <property type="protein sequence ID" value="BTMF_0001760701-mRNA-1"/>
    <property type="gene ID" value="BTMF_0001760701"/>
</dbReference>
<feature type="compositionally biased region" description="Basic and acidic residues" evidence="2">
    <location>
        <begin position="229"/>
        <end position="262"/>
    </location>
</feature>
<dbReference type="Proteomes" id="UP000280834">
    <property type="component" value="Unassembled WGS sequence"/>
</dbReference>
<evidence type="ECO:0000313" key="3">
    <source>
        <dbReference type="EMBL" id="VDO54717.1"/>
    </source>
</evidence>
<organism evidence="5">
    <name type="scientific">Brugia timori</name>
    <dbReference type="NCBI Taxonomy" id="42155"/>
    <lineage>
        <taxon>Eukaryota</taxon>
        <taxon>Metazoa</taxon>
        <taxon>Ecdysozoa</taxon>
        <taxon>Nematoda</taxon>
        <taxon>Chromadorea</taxon>
        <taxon>Rhabditida</taxon>
        <taxon>Spirurina</taxon>
        <taxon>Spiruromorpha</taxon>
        <taxon>Filarioidea</taxon>
        <taxon>Onchocercidae</taxon>
        <taxon>Brugia</taxon>
    </lineage>
</organism>
<reference evidence="5" key="1">
    <citation type="submission" date="2017-02" db="UniProtKB">
        <authorList>
            <consortium name="WormBaseParasite"/>
        </authorList>
    </citation>
    <scope>IDENTIFICATION</scope>
</reference>
<gene>
    <name evidence="3" type="ORF">BTMF_LOCUS15570</name>
</gene>
<keyword evidence="1" id="KW-0677">Repeat</keyword>
<evidence type="ECO:0000313" key="4">
    <source>
        <dbReference type="Proteomes" id="UP000280834"/>
    </source>
</evidence>
<evidence type="ECO:0000256" key="2">
    <source>
        <dbReference type="SAM" id="MobiDB-lite"/>
    </source>
</evidence>
<dbReference type="SMART" id="SM00150">
    <property type="entry name" value="SPEC"/>
    <property type="match status" value="2"/>
</dbReference>